<dbReference type="AlphaFoldDB" id="A0A8R1XTT9"/>
<dbReference type="PANTHER" id="PTHR36947">
    <property type="entry name" value="PROTEIN CBG04364"/>
    <property type="match status" value="1"/>
</dbReference>
<evidence type="ECO:0000313" key="3">
    <source>
        <dbReference type="EnsemblMetazoa" id="OVOC2583.1"/>
    </source>
</evidence>
<feature type="region of interest" description="Disordered" evidence="1">
    <location>
        <begin position="197"/>
        <end position="218"/>
    </location>
</feature>
<protein>
    <recommendedName>
        <fullName evidence="2">DUF7778 domain-containing protein</fullName>
    </recommendedName>
</protein>
<feature type="domain" description="DUF7778" evidence="2">
    <location>
        <begin position="25"/>
        <end position="142"/>
    </location>
</feature>
<feature type="region of interest" description="Disordered" evidence="1">
    <location>
        <begin position="153"/>
        <end position="180"/>
    </location>
</feature>
<evidence type="ECO:0000256" key="1">
    <source>
        <dbReference type="SAM" id="MobiDB-lite"/>
    </source>
</evidence>
<name>A0A8R1XTT9_ONCVO</name>
<feature type="region of interest" description="Disordered" evidence="1">
    <location>
        <begin position="274"/>
        <end position="293"/>
    </location>
</feature>
<proteinExistence type="predicted"/>
<dbReference type="EMBL" id="CMVM020000075">
    <property type="status" value="NOT_ANNOTATED_CDS"/>
    <property type="molecule type" value="Genomic_DNA"/>
</dbReference>
<keyword evidence="4" id="KW-1185">Reference proteome</keyword>
<dbReference type="InterPro" id="IPR056680">
    <property type="entry name" value="DUF7778"/>
</dbReference>
<dbReference type="PANTHER" id="PTHR36947:SF6">
    <property type="entry name" value="TLDC DOMAIN-CONTAINING PROTEIN"/>
    <property type="match status" value="1"/>
</dbReference>
<dbReference type="EnsemblMetazoa" id="OVOC2583.1">
    <property type="protein sequence ID" value="OVOC2583.1"/>
    <property type="gene ID" value="WBGene00239392"/>
</dbReference>
<reference evidence="4" key="1">
    <citation type="submission" date="2013-10" db="EMBL/GenBank/DDBJ databases">
        <title>Genome sequencing of Onchocerca volvulus.</title>
        <authorList>
            <person name="Cotton J."/>
            <person name="Tsai J."/>
            <person name="Stanley E."/>
            <person name="Tracey A."/>
            <person name="Holroyd N."/>
            <person name="Lustigman S."/>
            <person name="Berriman M."/>
        </authorList>
    </citation>
    <scope>NUCLEOTIDE SEQUENCE</scope>
</reference>
<dbReference type="OMA" id="HEGERDT"/>
<sequence length="293" mass="33770">MSDKNMTEYGKKPEMMKFSKDFKTPMELSSMQSWSKDKCKFLENGKVLTKISGKTSCLHIYRTTGWHLCYIIRTNDDALIIFTAPEKGFVLDLSSAMYLKIARNETSSDRKMCKVKLKWKFGEVKLKFAENQLFIWRQRFLSTLGHIGDPNKSDTAIIRKRKNDKSDSKETEHEEEWETTESMMSLASNQFLHTYSSKSSENLKHPKNQIGSISPHSDTKKIESSLVTVHKEQLCNCHRLLGLINRDNIQHSNKEKLQNNLTKSMSATIKNNCEESVENDNSKAIFHKNSGNN</sequence>
<organism evidence="3 4">
    <name type="scientific">Onchocerca volvulus</name>
    <dbReference type="NCBI Taxonomy" id="6282"/>
    <lineage>
        <taxon>Eukaryota</taxon>
        <taxon>Metazoa</taxon>
        <taxon>Ecdysozoa</taxon>
        <taxon>Nematoda</taxon>
        <taxon>Chromadorea</taxon>
        <taxon>Rhabditida</taxon>
        <taxon>Spirurina</taxon>
        <taxon>Spiruromorpha</taxon>
        <taxon>Filarioidea</taxon>
        <taxon>Onchocercidae</taxon>
        <taxon>Onchocerca</taxon>
    </lineage>
</organism>
<accession>A0A8R1XTT9</accession>
<evidence type="ECO:0000259" key="2">
    <source>
        <dbReference type="Pfam" id="PF24998"/>
    </source>
</evidence>
<evidence type="ECO:0000313" key="4">
    <source>
        <dbReference type="Proteomes" id="UP000024404"/>
    </source>
</evidence>
<dbReference type="Pfam" id="PF24998">
    <property type="entry name" value="DUF7778"/>
    <property type="match status" value="1"/>
</dbReference>
<reference evidence="3" key="2">
    <citation type="submission" date="2022-06" db="UniProtKB">
        <authorList>
            <consortium name="EnsemblMetazoa"/>
        </authorList>
    </citation>
    <scope>IDENTIFICATION</scope>
</reference>
<dbReference type="Proteomes" id="UP000024404">
    <property type="component" value="Unassembled WGS sequence"/>
</dbReference>